<dbReference type="EMBL" id="BIFT01000001">
    <property type="protein sequence ID" value="GCE26123.1"/>
    <property type="molecule type" value="Genomic_DNA"/>
</dbReference>
<keyword evidence="3" id="KW-1003">Cell membrane</keyword>
<dbReference type="GO" id="GO:0015109">
    <property type="term" value="F:chromate transmembrane transporter activity"/>
    <property type="evidence" value="ECO:0007669"/>
    <property type="project" value="InterPro"/>
</dbReference>
<evidence type="ECO:0000256" key="4">
    <source>
        <dbReference type="ARBA" id="ARBA00022692"/>
    </source>
</evidence>
<evidence type="ECO:0000256" key="5">
    <source>
        <dbReference type="ARBA" id="ARBA00022989"/>
    </source>
</evidence>
<proteinExistence type="inferred from homology"/>
<dbReference type="Pfam" id="PF02417">
    <property type="entry name" value="Chromate_transp"/>
    <property type="match status" value="1"/>
</dbReference>
<dbReference type="AlphaFoldDB" id="A0A402B445"/>
<evidence type="ECO:0000313" key="8">
    <source>
        <dbReference type="EMBL" id="GCE26123.1"/>
    </source>
</evidence>
<feature type="transmembrane region" description="Helical" evidence="7">
    <location>
        <begin position="182"/>
        <end position="200"/>
    </location>
</feature>
<comment type="similarity">
    <text evidence="2">Belongs to the chromate ion transporter (CHR) (TC 2.A.51) family.</text>
</comment>
<keyword evidence="9" id="KW-1185">Reference proteome</keyword>
<comment type="caution">
    <text evidence="8">The sequence shown here is derived from an EMBL/GenBank/DDBJ whole genome shotgun (WGS) entry which is preliminary data.</text>
</comment>
<evidence type="ECO:0000256" key="6">
    <source>
        <dbReference type="ARBA" id="ARBA00023136"/>
    </source>
</evidence>
<reference evidence="9" key="1">
    <citation type="submission" date="2018-12" db="EMBL/GenBank/DDBJ databases">
        <title>Tengunoibacter tsumagoiensis gen. nov., sp. nov., Dictyobacter kobayashii sp. nov., D. alpinus sp. nov., and D. joshuensis sp. nov. and description of Dictyobacteraceae fam. nov. within the order Ktedonobacterales isolated from Tengu-no-mugimeshi.</title>
        <authorList>
            <person name="Wang C.M."/>
            <person name="Zheng Y."/>
            <person name="Sakai Y."/>
            <person name="Toyoda A."/>
            <person name="Minakuchi Y."/>
            <person name="Abe K."/>
            <person name="Yokota A."/>
            <person name="Yabe S."/>
        </authorList>
    </citation>
    <scope>NUCLEOTIDE SEQUENCE [LARGE SCALE GENOMIC DNA]</scope>
    <source>
        <strain evidence="9">Uno16</strain>
    </source>
</reference>
<dbReference type="InterPro" id="IPR052518">
    <property type="entry name" value="CHR_Transporter"/>
</dbReference>
<evidence type="ECO:0000256" key="3">
    <source>
        <dbReference type="ARBA" id="ARBA00022475"/>
    </source>
</evidence>
<protein>
    <recommendedName>
        <fullName evidence="10">Chromate transporter</fullName>
    </recommendedName>
</protein>
<sequence length="233" mass="25725">MLERQEKKSAKNVLKYQDSTIDVPLISKGFKMHRTQTDHKAGNWQLLLIWTGIGLQSFGGGATTNLLIQREFVEKRAWMTMEEYTHYWNLCLFAPGINLIGLTILIGRKLGGKTGIFVSLLGLLFPSATITCLLAAGFKEVEQMHSVQAILQGVVPATAGIMLLVGISFAQPQLKRAYKEGPLNLFISLALIALCTLAIILQVPVFIVLTVTALLGVLCFTRPLFHTQKDGER</sequence>
<dbReference type="GO" id="GO:0005886">
    <property type="term" value="C:plasma membrane"/>
    <property type="evidence" value="ECO:0007669"/>
    <property type="project" value="UniProtKB-SubCell"/>
</dbReference>
<feature type="transmembrane region" description="Helical" evidence="7">
    <location>
        <begin position="87"/>
        <end position="107"/>
    </location>
</feature>
<dbReference type="InterPro" id="IPR003370">
    <property type="entry name" value="Chromate_transpt"/>
</dbReference>
<keyword evidence="4 7" id="KW-0812">Transmembrane</keyword>
<evidence type="ECO:0000256" key="2">
    <source>
        <dbReference type="ARBA" id="ARBA00005262"/>
    </source>
</evidence>
<evidence type="ECO:0008006" key="10">
    <source>
        <dbReference type="Google" id="ProtNLM"/>
    </source>
</evidence>
<feature type="transmembrane region" description="Helical" evidence="7">
    <location>
        <begin position="206"/>
        <end position="225"/>
    </location>
</feature>
<dbReference type="PANTHER" id="PTHR43663:SF1">
    <property type="entry name" value="CHROMATE TRANSPORTER"/>
    <property type="match status" value="1"/>
</dbReference>
<organism evidence="8 9">
    <name type="scientific">Dictyobacter alpinus</name>
    <dbReference type="NCBI Taxonomy" id="2014873"/>
    <lineage>
        <taxon>Bacteria</taxon>
        <taxon>Bacillati</taxon>
        <taxon>Chloroflexota</taxon>
        <taxon>Ktedonobacteria</taxon>
        <taxon>Ktedonobacterales</taxon>
        <taxon>Dictyobacteraceae</taxon>
        <taxon>Dictyobacter</taxon>
    </lineage>
</organism>
<evidence type="ECO:0000256" key="1">
    <source>
        <dbReference type="ARBA" id="ARBA00004651"/>
    </source>
</evidence>
<keyword evidence="6 7" id="KW-0472">Membrane</keyword>
<gene>
    <name evidence="8" type="ORF">KDA_16070</name>
</gene>
<dbReference type="OrthoDB" id="9788907at2"/>
<dbReference type="PANTHER" id="PTHR43663">
    <property type="entry name" value="CHROMATE TRANSPORT PROTEIN-RELATED"/>
    <property type="match status" value="1"/>
</dbReference>
<feature type="transmembrane region" description="Helical" evidence="7">
    <location>
        <begin position="114"/>
        <end position="138"/>
    </location>
</feature>
<feature type="transmembrane region" description="Helical" evidence="7">
    <location>
        <begin position="46"/>
        <end position="67"/>
    </location>
</feature>
<name>A0A402B445_9CHLR</name>
<evidence type="ECO:0000313" key="9">
    <source>
        <dbReference type="Proteomes" id="UP000287171"/>
    </source>
</evidence>
<comment type="subcellular location">
    <subcellularLocation>
        <location evidence="1">Cell membrane</location>
        <topology evidence="1">Multi-pass membrane protein</topology>
    </subcellularLocation>
</comment>
<dbReference type="Proteomes" id="UP000287171">
    <property type="component" value="Unassembled WGS sequence"/>
</dbReference>
<accession>A0A402B445</accession>
<feature type="transmembrane region" description="Helical" evidence="7">
    <location>
        <begin position="150"/>
        <end position="170"/>
    </location>
</feature>
<keyword evidence="5 7" id="KW-1133">Transmembrane helix</keyword>
<evidence type="ECO:0000256" key="7">
    <source>
        <dbReference type="SAM" id="Phobius"/>
    </source>
</evidence>